<dbReference type="Proteomes" id="UP000029736">
    <property type="component" value="Unassembled WGS sequence"/>
</dbReference>
<organism evidence="2 3">
    <name type="scientific">Phaeodactylibacter xiamenensis</name>
    <dbReference type="NCBI Taxonomy" id="1524460"/>
    <lineage>
        <taxon>Bacteria</taxon>
        <taxon>Pseudomonadati</taxon>
        <taxon>Bacteroidota</taxon>
        <taxon>Saprospiria</taxon>
        <taxon>Saprospirales</taxon>
        <taxon>Haliscomenobacteraceae</taxon>
        <taxon>Phaeodactylibacter</taxon>
    </lineage>
</organism>
<evidence type="ECO:0000259" key="1">
    <source>
        <dbReference type="Pfam" id="PF00534"/>
    </source>
</evidence>
<dbReference type="SUPFAM" id="SSF53756">
    <property type="entry name" value="UDP-Glycosyltransferase/glycogen phosphorylase"/>
    <property type="match status" value="1"/>
</dbReference>
<name>A0A098S457_9BACT</name>
<evidence type="ECO:0000313" key="3">
    <source>
        <dbReference type="Proteomes" id="UP000029736"/>
    </source>
</evidence>
<dbReference type="EMBL" id="JPOS01000076">
    <property type="protein sequence ID" value="KGE86618.1"/>
    <property type="molecule type" value="Genomic_DNA"/>
</dbReference>
<keyword evidence="3" id="KW-1185">Reference proteome</keyword>
<dbReference type="Gene3D" id="3.40.50.2000">
    <property type="entry name" value="Glycogen Phosphorylase B"/>
    <property type="match status" value="2"/>
</dbReference>
<dbReference type="Pfam" id="PF00534">
    <property type="entry name" value="Glycos_transf_1"/>
    <property type="match status" value="1"/>
</dbReference>
<dbReference type="CDD" id="cd03801">
    <property type="entry name" value="GT4_PimA-like"/>
    <property type="match status" value="1"/>
</dbReference>
<sequence length="385" mass="43889">MLDAGVQSQFLCLQKTSDVKNVEVFPKFFPRFYHRILERFGVLLTADQKNALQLKKVHQHCAPEMYSFPHSDYKIHKHPLIQWANVIIIHWVAGFLDYKSFFKNIPKETQVFWYTHDFSMILGGFHTLFDDKRFQQPFVRNLEKTLKKEKRQYLSAFKGLNVIANSQFSYDVIEKANITNKDHIHCVPLGLPEGELVKIDKAIAKQALGFSTKDVIVLSVSASLSTKRKGMYRLLEVIKRVSKQINNLHVLTMGADLPTDIKQELNIKPMGSVWQPEFKSIVFSAADVVVSTSYEETFGQTIIEGYACGTPALVFNNAALPELIIDGETGYVADTTAEFAEYLLALAKNRAKVMAMGQQAYNHFKEHYTSEHQVKALLKLLDPTH</sequence>
<gene>
    <name evidence="2" type="ORF">IX84_20220</name>
</gene>
<dbReference type="GO" id="GO:0016757">
    <property type="term" value="F:glycosyltransferase activity"/>
    <property type="evidence" value="ECO:0007669"/>
    <property type="project" value="InterPro"/>
</dbReference>
<dbReference type="STRING" id="1524460.IX84_20220"/>
<dbReference type="AlphaFoldDB" id="A0A098S457"/>
<evidence type="ECO:0000313" key="2">
    <source>
        <dbReference type="EMBL" id="KGE86618.1"/>
    </source>
</evidence>
<reference evidence="2 3" key="1">
    <citation type="journal article" date="2014" name="Int. J. Syst. Evol. Microbiol.">
        <title>Phaeodactylibacter xiamenensis gen. nov., sp. nov., a member of the family Saprospiraceae isolated from the marine alga Phaeodactylum tricornutum.</title>
        <authorList>
            <person name="Chen Z.Jr."/>
            <person name="Lei X."/>
            <person name="Lai Q."/>
            <person name="Li Y."/>
            <person name="Zhang B."/>
            <person name="Zhang J."/>
            <person name="Zhang H."/>
            <person name="Yang L."/>
            <person name="Zheng W."/>
            <person name="Tian Y."/>
            <person name="Yu Z."/>
            <person name="Xu H.Jr."/>
            <person name="Zheng T."/>
        </authorList>
    </citation>
    <scope>NUCLEOTIDE SEQUENCE [LARGE SCALE GENOMIC DNA]</scope>
    <source>
        <strain evidence="2 3">KD52</strain>
    </source>
</reference>
<dbReference type="InterPro" id="IPR001296">
    <property type="entry name" value="Glyco_trans_1"/>
</dbReference>
<dbReference type="PANTHER" id="PTHR12526">
    <property type="entry name" value="GLYCOSYLTRANSFERASE"/>
    <property type="match status" value="1"/>
</dbReference>
<proteinExistence type="predicted"/>
<accession>A0A098S457</accession>
<feature type="domain" description="Glycosyl transferase family 1" evidence="1">
    <location>
        <begin position="202"/>
        <end position="362"/>
    </location>
</feature>
<comment type="caution">
    <text evidence="2">The sequence shown here is derived from an EMBL/GenBank/DDBJ whole genome shotgun (WGS) entry which is preliminary data.</text>
</comment>
<protein>
    <recommendedName>
        <fullName evidence="1">Glycosyl transferase family 1 domain-containing protein</fullName>
    </recommendedName>
</protein>